<dbReference type="EMBL" id="BTSX01000006">
    <property type="protein sequence ID" value="GMT07597.1"/>
    <property type="molecule type" value="Genomic_DNA"/>
</dbReference>
<organism evidence="3 4">
    <name type="scientific">Pristionchus entomophagus</name>
    <dbReference type="NCBI Taxonomy" id="358040"/>
    <lineage>
        <taxon>Eukaryota</taxon>
        <taxon>Metazoa</taxon>
        <taxon>Ecdysozoa</taxon>
        <taxon>Nematoda</taxon>
        <taxon>Chromadorea</taxon>
        <taxon>Rhabditida</taxon>
        <taxon>Rhabditina</taxon>
        <taxon>Diplogasteromorpha</taxon>
        <taxon>Diplogasteroidea</taxon>
        <taxon>Neodiplogasteridae</taxon>
        <taxon>Pristionchus</taxon>
    </lineage>
</organism>
<feature type="region of interest" description="Disordered" evidence="1">
    <location>
        <begin position="312"/>
        <end position="443"/>
    </location>
</feature>
<evidence type="ECO:0000313" key="4">
    <source>
        <dbReference type="Proteomes" id="UP001432027"/>
    </source>
</evidence>
<comment type="caution">
    <text evidence="3">The sequence shown here is derived from an EMBL/GenBank/DDBJ whole genome shotgun (WGS) entry which is preliminary data.</text>
</comment>
<dbReference type="Pfam" id="PF23553">
    <property type="entry name" value="NELF-A_N"/>
    <property type="match status" value="1"/>
</dbReference>
<sequence length="882" mass="100647">MDDDRPSTSGMYQPGPSIDQDKIVFAFEREYFQNFGQSEPQRGKGARPTTLFNPFQNGLQLRDQELVDFLNERLGDHEETWAGKNVAAFLSREMIEELETCFQGLEPIAKLKIVLGFSQLSTKRLHDWRKEINTLLEIAAQDPDDWVEAISDNFRIFSPTGIIELEPTRNMEVYRDSLGRIYRKLLEYANRKDSVFCNVPDVYHYCDEKVIENELNFTPRESEVHFTVKKKLKADLLREEILNELKEPKQAEDKNTGLVSSLPMKYRSTLRKPDLKTPMRGIVQPNAMKINGGFTSEPKKFPRQLAKRDGGSLLISIDDIPHAHQKRKKDLDREEREKKREQAETERKRVEAEKRNALIEKANQKKKEAEKLREEATRRKEAELTARSARPNPLPKAEPSDPAIAFSDPSLELERLRHQQPSSSQMEVDKKQKEKEEAMDTSESDKAVEWMFHHDEVSQSKIGDTKEDDYEFLNRPRPAGLESRETIIQKTTTEVIDTVTCCTLEQQRQIVAFMSGNKSTYRPMLGNTNCVKISDSMQQGIVDDRVCRVRVESFIHMNFDSGEWKKQQRCKVLAENETPRDYDGRQCPRLTHQQIFNEIARNLTDEPEDKRFAGESVIVRAYVPAKPNVELKLSDDTNKLLSPTGSSSNSDVLYGQEVTAGEMITVLIGISGCVGMRTVVGKANLLSPTIIVAAPAAGTMKTAARAAALQRQTVQAAANELQKIAPRPAQQPHLQPATIRIPIDQWQIQQMTDQFPAQAQGSFTLQQSQQQQQQQQRLLAQPRHQTSLPTFAQNSLAQTINLGRPINNAQSNQAFFTNQFANGQPMLVNMSSFNLVPQTSMPSVSMQQVYQIPQNPQQNVSYQFQNIPNQDQQQQQPQQFRY</sequence>
<dbReference type="PROSITE" id="PS51838">
    <property type="entry name" value="HDAG"/>
    <property type="match status" value="1"/>
</dbReference>
<feature type="domain" description="HDAg" evidence="2">
    <location>
        <begin position="146"/>
        <end position="315"/>
    </location>
</feature>
<feature type="compositionally biased region" description="Basic and acidic residues" evidence="1">
    <location>
        <begin position="329"/>
        <end position="384"/>
    </location>
</feature>
<dbReference type="InterPro" id="IPR056557">
    <property type="entry name" value="NELF-A_N"/>
</dbReference>
<dbReference type="Proteomes" id="UP001432027">
    <property type="component" value="Unassembled WGS sequence"/>
</dbReference>
<reference evidence="3" key="1">
    <citation type="submission" date="2023-10" db="EMBL/GenBank/DDBJ databases">
        <title>Genome assembly of Pristionchus species.</title>
        <authorList>
            <person name="Yoshida K."/>
            <person name="Sommer R.J."/>
        </authorList>
    </citation>
    <scope>NUCLEOTIDE SEQUENCE</scope>
    <source>
        <strain evidence="3">RS0144</strain>
    </source>
</reference>
<name>A0AAV5UKU3_9BILA</name>
<gene>
    <name evidence="3" type="ORF">PENTCL1PPCAC_29771</name>
</gene>
<evidence type="ECO:0000256" key="1">
    <source>
        <dbReference type="SAM" id="MobiDB-lite"/>
    </source>
</evidence>
<feature type="compositionally biased region" description="Basic and acidic residues" evidence="1">
    <location>
        <begin position="427"/>
        <end position="443"/>
    </location>
</feature>
<keyword evidence="4" id="KW-1185">Reference proteome</keyword>
<dbReference type="AlphaFoldDB" id="A0AAV5UKU3"/>
<evidence type="ECO:0000313" key="3">
    <source>
        <dbReference type="EMBL" id="GMT07597.1"/>
    </source>
</evidence>
<proteinExistence type="predicted"/>
<dbReference type="InterPro" id="IPR037517">
    <property type="entry name" value="HDAG_dom"/>
</dbReference>
<protein>
    <recommendedName>
        <fullName evidence="2">HDAg domain-containing protein</fullName>
    </recommendedName>
</protein>
<accession>A0AAV5UKU3</accession>
<evidence type="ECO:0000259" key="2">
    <source>
        <dbReference type="PROSITE" id="PS51838"/>
    </source>
</evidence>